<feature type="compositionally biased region" description="Polar residues" evidence="2">
    <location>
        <begin position="322"/>
        <end position="331"/>
    </location>
</feature>
<feature type="region of interest" description="Disordered" evidence="2">
    <location>
        <begin position="298"/>
        <end position="331"/>
    </location>
</feature>
<organism evidence="3 4">
    <name type="scientific">Chrysosporum bergii ANA360D</name>
    <dbReference type="NCBI Taxonomy" id="617107"/>
    <lineage>
        <taxon>Bacteria</taxon>
        <taxon>Bacillati</taxon>
        <taxon>Cyanobacteriota</taxon>
        <taxon>Cyanophyceae</taxon>
        <taxon>Nostocales</taxon>
        <taxon>Nodulariaceae</taxon>
        <taxon>Chrysosporum</taxon>
    </lineage>
</organism>
<comment type="caution">
    <text evidence="3">The sequence shown here is derived from an EMBL/GenBank/DDBJ whole genome shotgun (WGS) entry which is preliminary data.</text>
</comment>
<keyword evidence="1" id="KW-0175">Coiled coil</keyword>
<name>A0AA43GNT5_9CYAN</name>
<protein>
    <submittedName>
        <fullName evidence="3">Uncharacterized protein</fullName>
    </submittedName>
</protein>
<dbReference type="RefSeq" id="WP_280653054.1">
    <property type="nucleotide sequence ID" value="NZ_JANQDH010000012.1"/>
</dbReference>
<dbReference type="SUPFAM" id="SSF53067">
    <property type="entry name" value="Actin-like ATPase domain"/>
    <property type="match status" value="1"/>
</dbReference>
<keyword evidence="4" id="KW-1185">Reference proteome</keyword>
<gene>
    <name evidence="3" type="ORF">NWP17_01005</name>
</gene>
<proteinExistence type="predicted"/>
<evidence type="ECO:0000313" key="3">
    <source>
        <dbReference type="EMBL" id="MDH6059034.1"/>
    </source>
</evidence>
<evidence type="ECO:0000313" key="4">
    <source>
        <dbReference type="Proteomes" id="UP001159387"/>
    </source>
</evidence>
<dbReference type="InterPro" id="IPR043129">
    <property type="entry name" value="ATPase_NBD"/>
</dbReference>
<accession>A0AA43GNT5</accession>
<dbReference type="Proteomes" id="UP001159387">
    <property type="component" value="Unassembled WGS sequence"/>
</dbReference>
<evidence type="ECO:0000256" key="1">
    <source>
        <dbReference type="SAM" id="Coils"/>
    </source>
</evidence>
<dbReference type="EMBL" id="JANQDH010000012">
    <property type="protein sequence ID" value="MDH6059034.1"/>
    <property type="molecule type" value="Genomic_DNA"/>
</dbReference>
<sequence length="1287" mass="144038">MTSRVDQIEKLIADIDNLLNIRGKRLSSRLLSGQNTEAREVLETIRKFLVQERESEISNTHHQNNQTGEVRRSPLLEKFVNQSNKQSLGQQNQPEQEQGNVLIQQLKSELSSLIQPLQAELAAMMQERENLVQEIRQLEQKRLHNYSLSQQYAHQEQMISEFLQLLMSRVASTLTPQMADSSANQDNYSSIETASLATPDILESSEKLQKLTYLTGELDQRLLSLDGTVNFVFEALQRNINTYYESLSQGLAKMHSTGVQGQQLMVNFLHNLTQHLQQQAQMTELSFPDLEITQPPFASASLPIPTKPIPTNTTAPELAPQDYTSGETSQSWGFSLPEAEQEDVNDVSMADDLDAMLLDLSVDDSSSFDKAKTAQQDDLELVGDEVDQLYASLLDTDHVNDLRVDQENLSSSHITETQPTFVIHPSEPEVIPENNITESTLASRITPITRVPDPWLEQADAELESWTELFFEEDTNPEKWGDFSGSSSTAVMSPDNLSVQPSSADTITALSELFTEEQKLEIASSWEAAAVIAHSQQLQVATPNQEDGDLDNYISASPQENLLASHESQSANVADITLDEEQIQQLNQDLANFDELNVDYDTPNLAESNVELREVKPISWPQTEIDLDFSPTNKDEITVSQTSADQQSSFGGADSVNSTNITPNMLDSVWYLGVDVGTSGISAALLNRSTAVVYPICWSAENQQRLTSFPLSFRLPAEVYLPTSPQGEAERGEAQKMAENHQQNFYSVQLKPYLQVAIPYKNEQQRWEPVLQFNQFSAGPLTWVVRSLSKLLLTLKSDRYSTTQGLIASAVGLSHETFRHIINNIAGVVCTCPFSWSEQYRFNVREAVLNSQLVSHPQQIFFVEEAIASLLSILDGADGETVQISDSEGLHPVKSSYDSLVGNSFVINIGASTTEMTLVDLPDNLQELKHDDFMLHSFAYAGNGIEQDIICQLLLPPDYRQPRQINSPDNTTTTNNSWQWQNPFPGLEQMRWESLGLEGLDLPQVAEPDMTARIRLQQKLESSLLGRAVLDAALALKLILQQQDSFTLELADVQWVLQRRDLENRVFAPFVRSLNREFNKLLAARGITTEAINQAIITGGGACLGAVNYWLRQKLPHTKIIQYLYLGENGAPNCSRVAYGLATLPLHPQVLEQPKQHYTDYFLFMELLRLVPDRTVSFGEILQLFEDSGINTSICQRRLLAFLENELPPGLIPAIPDSTWLSSSSRNNRDYKAIASAPLFEKQGNLSYRPNFSQVLVLQTYLNAIKASTKQPINEPYTVNFAVQVTD</sequence>
<reference evidence="3 4" key="1">
    <citation type="journal article" date="2023" name="J. Phycol.">
        <title>Chrysosporum ovalisporum is synonymous with the true-branching cyanobacterium Umezakia natans (Nostocales/Aphanizomenonaceae).</title>
        <authorList>
            <person name="McGregor G.B."/>
            <person name="Sendall B.C."/>
            <person name="Niiyama Y."/>
            <person name="Tuji A."/>
            <person name="Willis A."/>
        </authorList>
    </citation>
    <scope>NUCLEOTIDE SEQUENCE [LARGE SCALE GENOMIC DNA]</scope>
    <source>
        <strain evidence="3 4">ANA360D</strain>
    </source>
</reference>
<feature type="coiled-coil region" evidence="1">
    <location>
        <begin position="114"/>
        <end position="141"/>
    </location>
</feature>
<evidence type="ECO:0000256" key="2">
    <source>
        <dbReference type="SAM" id="MobiDB-lite"/>
    </source>
</evidence>